<feature type="non-terminal residue" evidence="2">
    <location>
        <position position="70"/>
    </location>
</feature>
<reference evidence="3" key="1">
    <citation type="journal article" date="2013" name="Science">
        <title>The Amborella genome and the evolution of flowering plants.</title>
        <authorList>
            <consortium name="Amborella Genome Project"/>
        </authorList>
    </citation>
    <scope>NUCLEOTIDE SEQUENCE [LARGE SCALE GENOMIC DNA]</scope>
</reference>
<evidence type="ECO:0000313" key="3">
    <source>
        <dbReference type="Proteomes" id="UP000017836"/>
    </source>
</evidence>
<organism evidence="2 3">
    <name type="scientific">Amborella trichopoda</name>
    <dbReference type="NCBI Taxonomy" id="13333"/>
    <lineage>
        <taxon>Eukaryota</taxon>
        <taxon>Viridiplantae</taxon>
        <taxon>Streptophyta</taxon>
        <taxon>Embryophyta</taxon>
        <taxon>Tracheophyta</taxon>
        <taxon>Spermatophyta</taxon>
        <taxon>Magnoliopsida</taxon>
        <taxon>Amborellales</taxon>
        <taxon>Amborellaceae</taxon>
        <taxon>Amborella</taxon>
    </lineage>
</organism>
<accession>W1PMN3</accession>
<gene>
    <name evidence="2" type="ORF">AMTR_s01067p00008280</name>
</gene>
<keyword evidence="3" id="KW-1185">Reference proteome</keyword>
<evidence type="ECO:0000313" key="2">
    <source>
        <dbReference type="EMBL" id="ERN08966.1"/>
    </source>
</evidence>
<name>W1PMN3_AMBTC</name>
<dbReference type="EMBL" id="KI393143">
    <property type="protein sequence ID" value="ERN08966.1"/>
    <property type="molecule type" value="Genomic_DNA"/>
</dbReference>
<feature type="region of interest" description="Disordered" evidence="1">
    <location>
        <begin position="1"/>
        <end position="20"/>
    </location>
</feature>
<dbReference type="Proteomes" id="UP000017836">
    <property type="component" value="Unassembled WGS sequence"/>
</dbReference>
<dbReference type="AlphaFoldDB" id="W1PMN3"/>
<dbReference type="Gramene" id="ERN08966">
    <property type="protein sequence ID" value="ERN08966"/>
    <property type="gene ID" value="AMTR_s01067p00008280"/>
</dbReference>
<dbReference type="HOGENOM" id="CLU_2765266_0_0_1"/>
<evidence type="ECO:0000256" key="1">
    <source>
        <dbReference type="SAM" id="MobiDB-lite"/>
    </source>
</evidence>
<sequence length="70" mass="7474">MSTTVSFTNSHQPSPTPASLNSALYPSSCTCLHHSRGSAIVVRRPLGRRRLCEATVESTKGNGRTACCEP</sequence>
<protein>
    <submittedName>
        <fullName evidence="2">Uncharacterized protein</fullName>
    </submittedName>
</protein>
<proteinExistence type="predicted"/>